<reference evidence="2" key="1">
    <citation type="journal article" date="2020" name="Fungal Divers.">
        <title>Resolving the Mortierellaceae phylogeny through synthesis of multi-gene phylogenetics and phylogenomics.</title>
        <authorList>
            <person name="Vandepol N."/>
            <person name="Liber J."/>
            <person name="Desiro A."/>
            <person name="Na H."/>
            <person name="Kennedy M."/>
            <person name="Barry K."/>
            <person name="Grigoriev I.V."/>
            <person name="Miller A.N."/>
            <person name="O'Donnell K."/>
            <person name="Stajich J.E."/>
            <person name="Bonito G."/>
        </authorList>
    </citation>
    <scope>NUCLEOTIDE SEQUENCE</scope>
    <source>
        <strain evidence="2">KOD1015</strain>
    </source>
</reference>
<name>A0A9P6KF66_9FUNG</name>
<protein>
    <submittedName>
        <fullName evidence="2">Uncharacterized protein</fullName>
    </submittedName>
</protein>
<sequence>MSSSPPPSNAPPRSGRALATTSAGTALKDSPSPETFGALDMTGSYSSYLCPNSSVPMGIRQAIGDADKLFKFQFPNAAGGAGSGDGGREEGGLYEAQREQFLQQQQQKQHQQQQP</sequence>
<gene>
    <name evidence="2" type="ORF">BGW38_000144</name>
</gene>
<feature type="region of interest" description="Disordered" evidence="1">
    <location>
        <begin position="1"/>
        <end position="35"/>
    </location>
</feature>
<dbReference type="AlphaFoldDB" id="A0A9P6KF66"/>
<dbReference type="OrthoDB" id="2408571at2759"/>
<feature type="compositionally biased region" description="Pro residues" evidence="1">
    <location>
        <begin position="1"/>
        <end position="10"/>
    </location>
</feature>
<evidence type="ECO:0000256" key="1">
    <source>
        <dbReference type="SAM" id="MobiDB-lite"/>
    </source>
</evidence>
<accession>A0A9P6KF66</accession>
<comment type="caution">
    <text evidence="2">The sequence shown here is derived from an EMBL/GenBank/DDBJ whole genome shotgun (WGS) entry which is preliminary data.</text>
</comment>
<evidence type="ECO:0000313" key="2">
    <source>
        <dbReference type="EMBL" id="KAF9582492.1"/>
    </source>
</evidence>
<organism evidence="2 3">
    <name type="scientific">Lunasporangiospora selenospora</name>
    <dbReference type="NCBI Taxonomy" id="979761"/>
    <lineage>
        <taxon>Eukaryota</taxon>
        <taxon>Fungi</taxon>
        <taxon>Fungi incertae sedis</taxon>
        <taxon>Mucoromycota</taxon>
        <taxon>Mortierellomycotina</taxon>
        <taxon>Mortierellomycetes</taxon>
        <taxon>Mortierellales</taxon>
        <taxon>Mortierellaceae</taxon>
        <taxon>Lunasporangiospora</taxon>
    </lineage>
</organism>
<feature type="region of interest" description="Disordered" evidence="1">
    <location>
        <begin position="74"/>
        <end position="115"/>
    </location>
</feature>
<dbReference type="Proteomes" id="UP000780801">
    <property type="component" value="Unassembled WGS sequence"/>
</dbReference>
<feature type="compositionally biased region" description="Low complexity" evidence="1">
    <location>
        <begin position="99"/>
        <end position="115"/>
    </location>
</feature>
<evidence type="ECO:0000313" key="3">
    <source>
        <dbReference type="Proteomes" id="UP000780801"/>
    </source>
</evidence>
<proteinExistence type="predicted"/>
<keyword evidence="3" id="KW-1185">Reference proteome</keyword>
<dbReference type="EMBL" id="JAABOA010001033">
    <property type="protein sequence ID" value="KAF9582492.1"/>
    <property type="molecule type" value="Genomic_DNA"/>
</dbReference>